<dbReference type="InterPro" id="IPR051614">
    <property type="entry name" value="UPF0045_domain"/>
</dbReference>
<accession>A0A0R2B8K6</accession>
<proteinExistence type="inferred from homology"/>
<dbReference type="InterPro" id="IPR002767">
    <property type="entry name" value="Thiamine_BP"/>
</dbReference>
<evidence type="ECO:0000259" key="2">
    <source>
        <dbReference type="Pfam" id="PF01910"/>
    </source>
</evidence>
<protein>
    <recommendedName>
        <fullName evidence="2">Thiamine-binding protein domain-containing protein</fullName>
    </recommendedName>
</protein>
<evidence type="ECO:0000256" key="1">
    <source>
        <dbReference type="ARBA" id="ARBA00010272"/>
    </source>
</evidence>
<dbReference type="PANTHER" id="PTHR33777">
    <property type="entry name" value="UPF0045 PROTEIN ECM15"/>
    <property type="match status" value="1"/>
</dbReference>
<dbReference type="Proteomes" id="UP000051845">
    <property type="component" value="Unassembled WGS sequence"/>
</dbReference>
<gene>
    <name evidence="3" type="ORF">FC82_GL001972</name>
</gene>
<feature type="domain" description="Thiamine-binding protein" evidence="2">
    <location>
        <begin position="38"/>
        <end position="129"/>
    </location>
</feature>
<dbReference type="Gene3D" id="3.30.70.930">
    <property type="match status" value="1"/>
</dbReference>
<dbReference type="GO" id="GO:0005829">
    <property type="term" value="C:cytosol"/>
    <property type="evidence" value="ECO:0007669"/>
    <property type="project" value="TreeGrafter"/>
</dbReference>
<comment type="caution">
    <text evidence="3">The sequence shown here is derived from an EMBL/GenBank/DDBJ whole genome shotgun (WGS) entry which is preliminary data.</text>
</comment>
<name>A0A0R2B8K6_SECCO</name>
<dbReference type="Pfam" id="PF01910">
    <property type="entry name" value="Thiamine_BP"/>
    <property type="match status" value="1"/>
</dbReference>
<sequence length="138" mass="15037">MKLSIHSLPKAEIQRTINLILSLKVDSKGDTNMANAVMAIQVLPKADSTKEMLRLVDVAIAEIDASGLSYEVSAFETTVEGDLDDLIKLLHKIQISVTESGAASISNYIKLSYAPEAHILTTDEKLAKYRAHNEAQQG</sequence>
<dbReference type="EMBL" id="AYYR01000043">
    <property type="protein sequence ID" value="KRM75823.1"/>
    <property type="molecule type" value="Genomic_DNA"/>
</dbReference>
<evidence type="ECO:0000313" key="4">
    <source>
        <dbReference type="Proteomes" id="UP000051845"/>
    </source>
</evidence>
<dbReference type="AlphaFoldDB" id="A0A0R2B8K6"/>
<reference evidence="3 4" key="1">
    <citation type="journal article" date="2015" name="Genome Announc.">
        <title>Expanding the biotechnology potential of lactobacilli through comparative genomics of 213 strains and associated genera.</title>
        <authorList>
            <person name="Sun Z."/>
            <person name="Harris H.M."/>
            <person name="McCann A."/>
            <person name="Guo C."/>
            <person name="Argimon S."/>
            <person name="Zhang W."/>
            <person name="Yang X."/>
            <person name="Jeffery I.B."/>
            <person name="Cooney J.C."/>
            <person name="Kagawa T.F."/>
            <person name="Liu W."/>
            <person name="Song Y."/>
            <person name="Salvetti E."/>
            <person name="Wrobel A."/>
            <person name="Rasinkangas P."/>
            <person name="Parkhill J."/>
            <person name="Rea M.C."/>
            <person name="O'Sullivan O."/>
            <person name="Ritari J."/>
            <person name="Douillard F.P."/>
            <person name="Paul Ross R."/>
            <person name="Yang R."/>
            <person name="Briner A.E."/>
            <person name="Felis G.E."/>
            <person name="de Vos W.M."/>
            <person name="Barrangou R."/>
            <person name="Klaenhammer T.R."/>
            <person name="Caufield P.W."/>
            <person name="Cui Y."/>
            <person name="Zhang H."/>
            <person name="O'Toole P.W."/>
        </authorList>
    </citation>
    <scope>NUCLEOTIDE SEQUENCE [LARGE SCALE GENOMIC DNA]</scope>
    <source>
        <strain evidence="3 4">DSM 20515</strain>
    </source>
</reference>
<dbReference type="SUPFAM" id="SSF89957">
    <property type="entry name" value="MTH1187/YkoF-like"/>
    <property type="match status" value="1"/>
</dbReference>
<organism evidence="3 4">
    <name type="scientific">Secundilactobacillus collinoides DSM 20515 = JCM 1123</name>
    <dbReference type="NCBI Taxonomy" id="1423733"/>
    <lineage>
        <taxon>Bacteria</taxon>
        <taxon>Bacillati</taxon>
        <taxon>Bacillota</taxon>
        <taxon>Bacilli</taxon>
        <taxon>Lactobacillales</taxon>
        <taxon>Lactobacillaceae</taxon>
        <taxon>Secundilactobacillus</taxon>
    </lineage>
</organism>
<dbReference type="InterPro" id="IPR029756">
    <property type="entry name" value="MTH1187/YkoF-like"/>
</dbReference>
<dbReference type="PATRIC" id="fig|1423733.4.peg.2074"/>
<comment type="similarity">
    <text evidence="1">Belongs to the UPF0045 family.</text>
</comment>
<evidence type="ECO:0000313" key="3">
    <source>
        <dbReference type="EMBL" id="KRM75823.1"/>
    </source>
</evidence>
<dbReference type="PANTHER" id="PTHR33777:SF1">
    <property type="entry name" value="UPF0045 PROTEIN ECM15"/>
    <property type="match status" value="1"/>
</dbReference>